<name>A0A066V1Q1_TILAU</name>
<feature type="domain" description="Protein kinase" evidence="9">
    <location>
        <begin position="1967"/>
        <end position="2234"/>
    </location>
</feature>
<dbReference type="EMBL" id="JMSN01000202">
    <property type="protein sequence ID" value="KDN35642.1"/>
    <property type="molecule type" value="Genomic_DNA"/>
</dbReference>
<feature type="region of interest" description="Disordered" evidence="8">
    <location>
        <begin position="1173"/>
        <end position="1208"/>
    </location>
</feature>
<feature type="compositionally biased region" description="Polar residues" evidence="8">
    <location>
        <begin position="1412"/>
        <end position="1425"/>
    </location>
</feature>
<feature type="compositionally biased region" description="Low complexity" evidence="8">
    <location>
        <begin position="694"/>
        <end position="713"/>
    </location>
</feature>
<feature type="compositionally biased region" description="Low complexity" evidence="8">
    <location>
        <begin position="1015"/>
        <end position="1035"/>
    </location>
</feature>
<feature type="compositionally biased region" description="Polar residues" evidence="8">
    <location>
        <begin position="1534"/>
        <end position="1557"/>
    </location>
</feature>
<dbReference type="Proteomes" id="UP000027361">
    <property type="component" value="Unassembled WGS sequence"/>
</dbReference>
<feature type="compositionally biased region" description="Low complexity" evidence="8">
    <location>
        <begin position="27"/>
        <end position="38"/>
    </location>
</feature>
<feature type="compositionally biased region" description="Polar residues" evidence="8">
    <location>
        <begin position="70"/>
        <end position="92"/>
    </location>
</feature>
<accession>A0A066V1Q1</accession>
<feature type="region of interest" description="Disordered" evidence="8">
    <location>
        <begin position="763"/>
        <end position="820"/>
    </location>
</feature>
<dbReference type="PROSITE" id="PS00107">
    <property type="entry name" value="PROTEIN_KINASE_ATP"/>
    <property type="match status" value="1"/>
</dbReference>
<feature type="compositionally biased region" description="Polar residues" evidence="8">
    <location>
        <begin position="972"/>
        <end position="984"/>
    </location>
</feature>
<comment type="similarity">
    <text evidence="1">Belongs to the protein kinase superfamily. STE Ser/Thr protein kinase family. MAP kinase kinase kinase subfamily.</text>
</comment>
<keyword evidence="11" id="KW-1185">Reference proteome</keyword>
<dbReference type="OMA" id="YADQERD"/>
<feature type="compositionally biased region" description="Gly residues" evidence="8">
    <location>
        <begin position="96"/>
        <end position="114"/>
    </location>
</feature>
<feature type="region of interest" description="Disordered" evidence="8">
    <location>
        <begin position="569"/>
        <end position="722"/>
    </location>
</feature>
<evidence type="ECO:0000256" key="5">
    <source>
        <dbReference type="ARBA" id="ARBA00022777"/>
    </source>
</evidence>
<feature type="compositionally biased region" description="Low complexity" evidence="8">
    <location>
        <begin position="350"/>
        <end position="361"/>
    </location>
</feature>
<comment type="caution">
    <text evidence="10">The sequence shown here is derived from an EMBL/GenBank/DDBJ whole genome shotgun (WGS) entry which is preliminary data.</text>
</comment>
<dbReference type="OrthoDB" id="266718at2759"/>
<feature type="compositionally biased region" description="Low complexity" evidence="8">
    <location>
        <begin position="115"/>
        <end position="148"/>
    </location>
</feature>
<dbReference type="InterPro" id="IPR000719">
    <property type="entry name" value="Prot_kinase_dom"/>
</dbReference>
<feature type="compositionally biased region" description="Polar residues" evidence="8">
    <location>
        <begin position="1751"/>
        <end position="1763"/>
    </location>
</feature>
<feature type="compositionally biased region" description="Low complexity" evidence="8">
    <location>
        <begin position="1558"/>
        <end position="1575"/>
    </location>
</feature>
<dbReference type="InterPro" id="IPR008271">
    <property type="entry name" value="Ser/Thr_kinase_AS"/>
</dbReference>
<evidence type="ECO:0000256" key="1">
    <source>
        <dbReference type="ARBA" id="ARBA00006529"/>
    </source>
</evidence>
<feature type="compositionally biased region" description="Polar residues" evidence="8">
    <location>
        <begin position="1466"/>
        <end position="1484"/>
    </location>
</feature>
<keyword evidence="5 10" id="KW-0418">Kinase</keyword>
<feature type="compositionally biased region" description="Polar residues" evidence="8">
    <location>
        <begin position="1068"/>
        <end position="1077"/>
    </location>
</feature>
<dbReference type="InParanoid" id="A0A066V1Q1"/>
<dbReference type="Pfam" id="PF00069">
    <property type="entry name" value="Pkinase"/>
    <property type="match status" value="1"/>
</dbReference>
<dbReference type="InterPro" id="IPR017441">
    <property type="entry name" value="Protein_kinase_ATP_BS"/>
</dbReference>
<dbReference type="InterPro" id="IPR011009">
    <property type="entry name" value="Kinase-like_dom_sf"/>
</dbReference>
<evidence type="ECO:0000256" key="8">
    <source>
        <dbReference type="SAM" id="MobiDB-lite"/>
    </source>
</evidence>
<dbReference type="PANTHER" id="PTHR11584:SF369">
    <property type="entry name" value="MITOGEN-ACTIVATED PROTEIN KINASE KINASE KINASE 19-RELATED"/>
    <property type="match status" value="1"/>
</dbReference>
<dbReference type="CDD" id="cd06629">
    <property type="entry name" value="STKc_Bck1_like"/>
    <property type="match status" value="1"/>
</dbReference>
<keyword evidence="3" id="KW-0808">Transferase</keyword>
<evidence type="ECO:0000256" key="3">
    <source>
        <dbReference type="ARBA" id="ARBA00022679"/>
    </source>
</evidence>
<dbReference type="GO" id="GO:0000196">
    <property type="term" value="P:cell integrity MAPK cascade"/>
    <property type="evidence" value="ECO:0007669"/>
    <property type="project" value="UniProtKB-ARBA"/>
</dbReference>
<dbReference type="SMART" id="SM00220">
    <property type="entry name" value="S_TKc"/>
    <property type="match status" value="1"/>
</dbReference>
<feature type="region of interest" description="Disordered" evidence="8">
    <location>
        <begin position="1364"/>
        <end position="1647"/>
    </location>
</feature>
<feature type="region of interest" description="Disordered" evidence="8">
    <location>
        <begin position="458"/>
        <end position="519"/>
    </location>
</feature>
<feature type="compositionally biased region" description="Pro residues" evidence="8">
    <location>
        <begin position="1521"/>
        <end position="1530"/>
    </location>
</feature>
<feature type="compositionally biased region" description="Polar residues" evidence="8">
    <location>
        <begin position="1621"/>
        <end position="1638"/>
    </location>
</feature>
<feature type="compositionally biased region" description="Polar residues" evidence="8">
    <location>
        <begin position="1364"/>
        <end position="1374"/>
    </location>
</feature>
<proteinExistence type="inferred from homology"/>
<dbReference type="GO" id="GO:0004709">
    <property type="term" value="F:MAP kinase kinase kinase activity"/>
    <property type="evidence" value="ECO:0007669"/>
    <property type="project" value="UniProtKB-ARBA"/>
</dbReference>
<evidence type="ECO:0000256" key="4">
    <source>
        <dbReference type="ARBA" id="ARBA00022741"/>
    </source>
</evidence>
<organism evidence="10 11">
    <name type="scientific">Tilletiaria anomala (strain ATCC 24038 / CBS 436.72 / UBC 951)</name>
    <dbReference type="NCBI Taxonomy" id="1037660"/>
    <lineage>
        <taxon>Eukaryota</taxon>
        <taxon>Fungi</taxon>
        <taxon>Dikarya</taxon>
        <taxon>Basidiomycota</taxon>
        <taxon>Ustilaginomycotina</taxon>
        <taxon>Exobasidiomycetes</taxon>
        <taxon>Georgefischeriales</taxon>
        <taxon>Tilletiariaceae</taxon>
        <taxon>Tilletiaria</taxon>
    </lineage>
</organism>
<feature type="compositionally biased region" description="Low complexity" evidence="8">
    <location>
        <begin position="191"/>
        <end position="203"/>
    </location>
</feature>
<evidence type="ECO:0000256" key="6">
    <source>
        <dbReference type="ARBA" id="ARBA00022840"/>
    </source>
</evidence>
<feature type="region of interest" description="Disordered" evidence="8">
    <location>
        <begin position="1751"/>
        <end position="1804"/>
    </location>
</feature>
<feature type="compositionally biased region" description="Basic and acidic residues" evidence="8">
    <location>
        <begin position="796"/>
        <end position="808"/>
    </location>
</feature>
<feature type="region of interest" description="Disordered" evidence="8">
    <location>
        <begin position="950"/>
        <end position="1129"/>
    </location>
</feature>
<evidence type="ECO:0000313" key="11">
    <source>
        <dbReference type="Proteomes" id="UP000027361"/>
    </source>
</evidence>
<feature type="compositionally biased region" description="Low complexity" evidence="8">
    <location>
        <begin position="1587"/>
        <end position="1599"/>
    </location>
</feature>
<feature type="compositionally biased region" description="Polar residues" evidence="8">
    <location>
        <begin position="1664"/>
        <end position="1677"/>
    </location>
</feature>
<feature type="compositionally biased region" description="Low complexity" evidence="8">
    <location>
        <begin position="166"/>
        <end position="181"/>
    </location>
</feature>
<feature type="region of interest" description="Disordered" evidence="8">
    <location>
        <begin position="15"/>
        <end position="203"/>
    </location>
</feature>
<feature type="region of interest" description="Disordered" evidence="8">
    <location>
        <begin position="1663"/>
        <end position="1738"/>
    </location>
</feature>
<protein>
    <submittedName>
        <fullName evidence="10">Pkinase-domain-containing protein</fullName>
    </submittedName>
</protein>
<feature type="region of interest" description="Disordered" evidence="8">
    <location>
        <begin position="348"/>
        <end position="442"/>
    </location>
</feature>
<keyword evidence="6 7" id="KW-0067">ATP-binding</keyword>
<dbReference type="STRING" id="1037660.A0A066V1Q1"/>
<sequence length="2261" mass="238678">MSASATACPMAASLTDDGMALSPNVPPGAAGVSASASANEHPLRPISPISPATSIGGAQPSGSPARALGDSSSMTDYSIPQQQTSGSFPLQTSTSSGGGSGMGSGLGLGSGASSGSGSASGAARGRPRGDSSATSMSIGSGSGSATTSPVRGPRSLPLNHLTSLMGSNNGGAVAAGSAPGASDEERNSGCSPSSASSSRSFPFAATSGVGLGSPLLDQADTDKAAAGNMELRTNVAESEVLVEVGDSSSAAPLSALSTSSSYSFPAPLSPPAIPTTPPSAADLLSADQSITPNASTWHLSQTLHSADVGTTPDDAEVNIGVAADANRVGKGVTSPFLGALIPTFSFAQPSSSSDAWVSSSSDTTTEMTRPAVGTGASSGGLSAQQQSLEHSYSPTGYGSAAASSPSASSASSSSPLSPTSLPSCYQSVHHHHQHHHELYTPSSPGGSYSLYATPHVAASSSGAGGPDGAPTVSQVQAGREHRAGSGGTIEQPTSAVSGGGASSASSGSSKDRRSSGAAGTYSTVSGFFNSFRPSSPRSIVPPASSSSVPVASSTYEFAGAPSLSASLELSSAGAREREQRERMTSADLPVGASGGPGSVNGGARASAEPNSATSSGSGGGAGTSHLRRQYDPNANPTTPGKSPRRPGNVFDHVGTLFGKGKKDREKNGSTGSNGSSGGGGAAPRGTQMTNLQHQRTGSRSSGTSPSGSQTSGRKTSTGGFFASNAMKRNSNAVDVLDEDASNSGTDLDRPSSIAYYASPSLLSQSSSGTISAAASPRGSLGLGLPQTLSESADSMASEREGNVGDRAVRPSTSPTGERSSLEKMEYLSSPGELRQRLSGCSSSTGSRSSLANAAKRISALDRVLIQVTEDNERFSVVDVSGMWSAEAIKEKMITKLHYDHADVSNLRLCRTEIGRSSIVDVSMDDDSLLAMCMQAGDDKGTLKFLVQANDGANRPRSGSDHQSQSRRHSRTESMSSRGSFNEQNDMLGKGSTLQRSRAANVRRIAIGSGSDEQRSAPSSARSPPGSATSGGPSMSDITRTDSPMSERDSSATRQRRPSSSQRDPHSQTSSWHEGSQLTHDHSLHPSISSPPFSPPSFGRRAESHSGGMHPVVHRAPSQPSFESAVDAESDFGHQRACTDGVHLHPQQGFMMHNAKSMEDLRGSPQNLQAELYGQGSERAGERYPPASASRPAVPPQPPSLLRQGSGDMPIRTPLFTQDPRYFRHPDSLRPHTAHTPGHQYVNGPRYMERSPSYNTEHMRTPSFGNTRPATSFFDPRMQFAPRPPMPATMGSHPRQQMSVSPNNLSFNQGCPNEFGARAPPFPNRPHTYHDQYRYAPTIRPPPPKPSPQGREDPFTAAYFPNTSTRQVSEFQRSATPLAPGRTIQETLVTRGPPTPGLPPGSPYAQRPMQHGSLDQDTHPSQQRYAQQGPYVHPQQPHPFHQQQQPQQQQRYTQHGQAMPQAGMQRAHTQQPSHDQQAAMTRAHTQQQQEQQQFSHSPVLHVGVPPHSLPSVPIRPERAPERGPPPRPLPGAQPSQTTLQRVSDTPSEPLSHPTSMEDTASAPTSARSSSSGPLSADFSRVSDGTKRTSSSTMSPYSPISGDMDDLDLMKIRPLPMPPGGLASSTEGSSSMSRLESAGSSRIDKCDEESDTLKAALWASLVESMKSGQQGHTSPSGNSKGDIGERTVNTVTSFPSDGSTATFSAKKSDEDTNGGTFASFASFDDDENETSGTWALPLNPDKGTLISIANNAAGSTSEASDQGASSHRRPELRVTIDPKGPTKATKTATSDPPRTASPLSMLTPDDLNVSELSTTTSIQRKISFARRDSDWAFRPPQEQLYEYIDEFFPKHDLDKPVLDSSTVPESPSGELSPKEEATTELVIGALPPAPLPRATRHKKSIRVVAQDRKRLLEKVGDVEAEPQVKEQAQSLARRRSTRLWGGQVLEMTPGTETTALQSSSQTDRPQFKWVKGELIGKGTYGRVYLALNASTGEMLAVKQVELPRTASDREDARQKSVVQALKSEIETLKDIDHPHIVAYLGFEETTSYLSIFLEYVPGGSVGSCLRKHGQFEEDTIKSFLHQILEALAYLHGKGILHRDLKADNILVDFNGICKISDFGTVRRSDDIYGNVENMSLQGSIFWMAPEVVSLSKKGYSAKVDIWSLGCVVLEMFAGRRPWSDEEAVQAMFKIGAQRRPPPIPPNVRLSKLAAHFLRNCFEIDPNLRPTASRLLEHRFPSALPEGWTFQQTALYRAISKPPRRTQK</sequence>
<feature type="compositionally biased region" description="Low complexity" evidence="8">
    <location>
        <begin position="763"/>
        <end position="776"/>
    </location>
</feature>
<dbReference type="PANTHER" id="PTHR11584">
    <property type="entry name" value="SERINE/THREONINE PROTEIN KINASE"/>
    <property type="match status" value="1"/>
</dbReference>
<dbReference type="Gene3D" id="1.10.510.10">
    <property type="entry name" value="Transferase(Phosphotransferase) domain 1"/>
    <property type="match status" value="1"/>
</dbReference>
<dbReference type="PROSITE" id="PS50011">
    <property type="entry name" value="PROTEIN_KINASE_DOM"/>
    <property type="match status" value="1"/>
</dbReference>
<feature type="compositionally biased region" description="Low complexity" evidence="8">
    <location>
        <begin position="379"/>
        <end position="423"/>
    </location>
</feature>
<reference evidence="10 11" key="1">
    <citation type="submission" date="2014-05" db="EMBL/GenBank/DDBJ databases">
        <title>Draft genome sequence of a rare smut relative, Tilletiaria anomala UBC 951.</title>
        <authorList>
            <consortium name="DOE Joint Genome Institute"/>
            <person name="Toome M."/>
            <person name="Kuo A."/>
            <person name="Henrissat B."/>
            <person name="Lipzen A."/>
            <person name="Tritt A."/>
            <person name="Yoshinaga Y."/>
            <person name="Zane M."/>
            <person name="Barry K."/>
            <person name="Grigoriev I.V."/>
            <person name="Spatafora J.W."/>
            <person name="Aimea M.C."/>
        </authorList>
    </citation>
    <scope>NUCLEOTIDE SEQUENCE [LARGE SCALE GENOMIC DNA]</scope>
    <source>
        <strain evidence="10 11">UBC 951</strain>
    </source>
</reference>
<evidence type="ECO:0000256" key="7">
    <source>
        <dbReference type="PROSITE-ProRule" id="PRU10141"/>
    </source>
</evidence>
<dbReference type="HOGENOM" id="CLU_230544_0_0_1"/>
<feature type="compositionally biased region" description="Pro residues" evidence="8">
    <location>
        <begin position="1392"/>
        <end position="1401"/>
    </location>
</feature>
<feature type="compositionally biased region" description="Low complexity" evidence="8">
    <location>
        <begin position="1432"/>
        <end position="1456"/>
    </location>
</feature>
<dbReference type="FunFam" id="3.30.200.20:FF:000387">
    <property type="entry name" value="Serine/threonine-protein kinase STE11"/>
    <property type="match status" value="1"/>
</dbReference>
<dbReference type="PROSITE" id="PS00108">
    <property type="entry name" value="PROTEIN_KINASE_ST"/>
    <property type="match status" value="1"/>
</dbReference>
<dbReference type="GeneID" id="25266254"/>
<feature type="binding site" evidence="7">
    <location>
        <position position="1996"/>
    </location>
    <ligand>
        <name>ATP</name>
        <dbReference type="ChEBI" id="CHEBI:30616"/>
    </ligand>
</feature>
<dbReference type="SUPFAM" id="SSF56112">
    <property type="entry name" value="Protein kinase-like (PK-like)"/>
    <property type="match status" value="1"/>
</dbReference>
<gene>
    <name evidence="10" type="ORF">K437DRAFT_271306</name>
</gene>
<dbReference type="FunFam" id="1.10.510.10:FF:000182">
    <property type="entry name" value="MAP kinase kinase kinase mkh1"/>
    <property type="match status" value="1"/>
</dbReference>
<evidence type="ECO:0000313" key="10">
    <source>
        <dbReference type="EMBL" id="KDN35642.1"/>
    </source>
</evidence>
<keyword evidence="4 7" id="KW-0547">Nucleotide-binding</keyword>
<feature type="compositionally biased region" description="Basic and acidic residues" evidence="8">
    <location>
        <begin position="574"/>
        <end position="584"/>
    </location>
</feature>
<feature type="compositionally biased region" description="Polar residues" evidence="8">
    <location>
        <begin position="1685"/>
        <end position="1703"/>
    </location>
</feature>
<dbReference type="RefSeq" id="XP_013239833.1">
    <property type="nucleotide sequence ID" value="XM_013384379.1"/>
</dbReference>
<dbReference type="GO" id="GO:0005524">
    <property type="term" value="F:ATP binding"/>
    <property type="evidence" value="ECO:0007669"/>
    <property type="project" value="UniProtKB-UniRule"/>
</dbReference>
<keyword evidence="2" id="KW-0723">Serine/threonine-protein kinase</keyword>
<evidence type="ECO:0000259" key="9">
    <source>
        <dbReference type="PROSITE" id="PS50011"/>
    </source>
</evidence>
<evidence type="ECO:0000256" key="2">
    <source>
        <dbReference type="ARBA" id="ARBA00022527"/>
    </source>
</evidence>